<gene>
    <name evidence="2" type="ORF">HNR30_003901</name>
</gene>
<reference evidence="2 3" key="1">
    <citation type="submission" date="2020-07" db="EMBL/GenBank/DDBJ databases">
        <title>Genomic Encyclopedia of Type Strains, Phase IV (KMG-IV): sequencing the most valuable type-strain genomes for metagenomic binning, comparative biology and taxonomic classification.</title>
        <authorList>
            <person name="Goeker M."/>
        </authorList>
    </citation>
    <scope>NUCLEOTIDE SEQUENCE [LARGE SCALE GENOMIC DNA]</scope>
    <source>
        <strain evidence="2 3">DSM 45533</strain>
    </source>
</reference>
<dbReference type="RefSeq" id="WP_181611305.1">
    <property type="nucleotide sequence ID" value="NZ_BAABAM010000003.1"/>
</dbReference>
<feature type="transmembrane region" description="Helical" evidence="1">
    <location>
        <begin position="174"/>
        <end position="193"/>
    </location>
</feature>
<feature type="transmembrane region" description="Helical" evidence="1">
    <location>
        <begin position="323"/>
        <end position="341"/>
    </location>
</feature>
<evidence type="ECO:0000313" key="2">
    <source>
        <dbReference type="EMBL" id="MBA2892547.1"/>
    </source>
</evidence>
<proteinExistence type="predicted"/>
<feature type="transmembrane region" description="Helical" evidence="1">
    <location>
        <begin position="300"/>
        <end position="317"/>
    </location>
</feature>
<evidence type="ECO:0000313" key="3">
    <source>
        <dbReference type="Proteomes" id="UP000530928"/>
    </source>
</evidence>
<feature type="transmembrane region" description="Helical" evidence="1">
    <location>
        <begin position="27"/>
        <end position="50"/>
    </location>
</feature>
<name>A0A7W0CKC6_9ACTN</name>
<organism evidence="2 3">
    <name type="scientific">Nonomuraea soli</name>
    <dbReference type="NCBI Taxonomy" id="1032476"/>
    <lineage>
        <taxon>Bacteria</taxon>
        <taxon>Bacillati</taxon>
        <taxon>Actinomycetota</taxon>
        <taxon>Actinomycetes</taxon>
        <taxon>Streptosporangiales</taxon>
        <taxon>Streptosporangiaceae</taxon>
        <taxon>Nonomuraea</taxon>
    </lineage>
</organism>
<dbReference type="Proteomes" id="UP000530928">
    <property type="component" value="Unassembled WGS sequence"/>
</dbReference>
<evidence type="ECO:0000256" key="1">
    <source>
        <dbReference type="SAM" id="Phobius"/>
    </source>
</evidence>
<feature type="transmembrane region" description="Helical" evidence="1">
    <location>
        <begin position="377"/>
        <end position="398"/>
    </location>
</feature>
<feature type="transmembrane region" description="Helical" evidence="1">
    <location>
        <begin position="104"/>
        <end position="128"/>
    </location>
</feature>
<keyword evidence="3" id="KW-1185">Reference proteome</keyword>
<dbReference type="EMBL" id="JACDUR010000004">
    <property type="protein sequence ID" value="MBA2892547.1"/>
    <property type="molecule type" value="Genomic_DNA"/>
</dbReference>
<keyword evidence="1" id="KW-0472">Membrane</keyword>
<sequence length="519" mass="53518">MNTFRLFAGLKLRLIAGNLRGAVERKVGFVFTLIAAAFVAGIGFLSMSAIRFAEPDLAADLGVVVFSALVVGWAVIPLLSFGVDDTLDPSRLSLFPLRTREMAIGLFAASATGAWPLATLIALLGGVVGLSRGLAGALVGIAAVLLVFALCLVVSRLITTALSSALRSRRGRDALAVAAIGIVLLFQLPNVIVNRGVGDPTALLHGAAGVLRWTPPGLAATSISTGNPLWLVPVAAAIVLIGWLWIKALARALVTPDSSSQAASVRGSTGLLDRLMPDGPLSAVVYKELRYIRRDPRFRVGWLVSLVVVGVLAFSQSGGDSTAGPGLVIWLTCLGAVMIGAQQQFGNMFGADGRALWMNAVVYATDRDLRTDLRGRHLAATTIAVPLIAVLAVAAGMFTGATSGILPAMLLGWGLLGVAFGSGALTSVLVPYTIPDRLNAFTGAAPGQGGQAFLGSMGAMMATGVVGLPIIVPVVLGIGWMGVVALPYGVAIALLGEHLAAKIARMRMPEILDAVTKAA</sequence>
<protein>
    <submittedName>
        <fullName evidence="2">ABC-2 type transport system permease protein</fullName>
    </submittedName>
</protein>
<feature type="transmembrane region" description="Helical" evidence="1">
    <location>
        <begin position="478"/>
        <end position="500"/>
    </location>
</feature>
<feature type="transmembrane region" description="Helical" evidence="1">
    <location>
        <begin position="410"/>
        <end position="432"/>
    </location>
</feature>
<feature type="transmembrane region" description="Helical" evidence="1">
    <location>
        <begin position="228"/>
        <end position="246"/>
    </location>
</feature>
<keyword evidence="1" id="KW-0812">Transmembrane</keyword>
<feature type="transmembrane region" description="Helical" evidence="1">
    <location>
        <begin position="134"/>
        <end position="154"/>
    </location>
</feature>
<feature type="transmembrane region" description="Helical" evidence="1">
    <location>
        <begin position="62"/>
        <end position="83"/>
    </location>
</feature>
<dbReference type="AlphaFoldDB" id="A0A7W0CKC6"/>
<keyword evidence="1" id="KW-1133">Transmembrane helix</keyword>
<feature type="transmembrane region" description="Helical" evidence="1">
    <location>
        <begin position="452"/>
        <end position="472"/>
    </location>
</feature>
<accession>A0A7W0CKC6</accession>
<comment type="caution">
    <text evidence="2">The sequence shown here is derived from an EMBL/GenBank/DDBJ whole genome shotgun (WGS) entry which is preliminary data.</text>
</comment>